<organism evidence="2 3">
    <name type="scientific">Candidatus Berkelbacteria bacterium RBG_13_40_8</name>
    <dbReference type="NCBI Taxonomy" id="1797467"/>
    <lineage>
        <taxon>Bacteria</taxon>
        <taxon>Candidatus Berkelbacteria</taxon>
    </lineage>
</organism>
<keyword evidence="1" id="KW-0472">Membrane</keyword>
<feature type="transmembrane region" description="Helical" evidence="1">
    <location>
        <begin position="97"/>
        <end position="120"/>
    </location>
</feature>
<proteinExistence type="predicted"/>
<gene>
    <name evidence="2" type="ORF">A2V71_01965</name>
</gene>
<dbReference type="Proteomes" id="UP000178764">
    <property type="component" value="Unassembled WGS sequence"/>
</dbReference>
<dbReference type="EMBL" id="MEZT01000005">
    <property type="protein sequence ID" value="OGD57169.1"/>
    <property type="molecule type" value="Genomic_DNA"/>
</dbReference>
<keyword evidence="1" id="KW-0812">Transmembrane</keyword>
<feature type="transmembrane region" description="Helical" evidence="1">
    <location>
        <begin position="127"/>
        <end position="150"/>
    </location>
</feature>
<sequence length="157" mass="17569">MTVLIVFAAVVVIILIILLLWDWPDKELSYAWDGGICHKWKEHFPAKSKALTDCGKTILYRKLVNKNQALILGLCAECCPEIAVVEEEDPTQNNLHFLGWLIAVVVCMVSVLGLVTLLFFGYWKIALGIGIVVAVFTIIYCIIRGFVWVMESLLNSG</sequence>
<protein>
    <submittedName>
        <fullName evidence="2">Uncharacterized protein</fullName>
    </submittedName>
</protein>
<name>A0A1F5DPS2_9BACT</name>
<accession>A0A1F5DPS2</accession>
<reference evidence="2 3" key="1">
    <citation type="journal article" date="2016" name="Nat. Commun.">
        <title>Thousands of microbial genomes shed light on interconnected biogeochemical processes in an aquifer system.</title>
        <authorList>
            <person name="Anantharaman K."/>
            <person name="Brown C.T."/>
            <person name="Hug L.A."/>
            <person name="Sharon I."/>
            <person name="Castelle C.J."/>
            <person name="Probst A.J."/>
            <person name="Thomas B.C."/>
            <person name="Singh A."/>
            <person name="Wilkins M.J."/>
            <person name="Karaoz U."/>
            <person name="Brodie E.L."/>
            <person name="Williams K.H."/>
            <person name="Hubbard S.S."/>
            <person name="Banfield J.F."/>
        </authorList>
    </citation>
    <scope>NUCLEOTIDE SEQUENCE [LARGE SCALE GENOMIC DNA]</scope>
</reference>
<dbReference type="AlphaFoldDB" id="A0A1F5DPS2"/>
<comment type="caution">
    <text evidence="2">The sequence shown here is derived from an EMBL/GenBank/DDBJ whole genome shotgun (WGS) entry which is preliminary data.</text>
</comment>
<feature type="transmembrane region" description="Helical" evidence="1">
    <location>
        <begin position="5"/>
        <end position="23"/>
    </location>
</feature>
<keyword evidence="1" id="KW-1133">Transmembrane helix</keyword>
<evidence type="ECO:0000313" key="2">
    <source>
        <dbReference type="EMBL" id="OGD57169.1"/>
    </source>
</evidence>
<evidence type="ECO:0000256" key="1">
    <source>
        <dbReference type="SAM" id="Phobius"/>
    </source>
</evidence>
<evidence type="ECO:0000313" key="3">
    <source>
        <dbReference type="Proteomes" id="UP000178764"/>
    </source>
</evidence>